<proteinExistence type="predicted"/>
<dbReference type="EMBL" id="JADBEB010000001">
    <property type="protein sequence ID" value="MBE1486230.1"/>
    <property type="molecule type" value="Genomic_DNA"/>
</dbReference>
<accession>A0A927M3Q2</accession>
<gene>
    <name evidence="1" type="ORF">H4W31_001868</name>
</gene>
<organism evidence="1 2">
    <name type="scientific">Plantactinospora soyae</name>
    <dbReference type="NCBI Taxonomy" id="1544732"/>
    <lineage>
        <taxon>Bacteria</taxon>
        <taxon>Bacillati</taxon>
        <taxon>Actinomycetota</taxon>
        <taxon>Actinomycetes</taxon>
        <taxon>Micromonosporales</taxon>
        <taxon>Micromonosporaceae</taxon>
        <taxon>Plantactinospora</taxon>
    </lineage>
</organism>
<evidence type="ECO:0000313" key="1">
    <source>
        <dbReference type="EMBL" id="MBE1486230.1"/>
    </source>
</evidence>
<sequence length="48" mass="4826">MAIAGGFLASVLTMASNSGQAETHIIAGLLVLTGIGLRIETAIIDTRG</sequence>
<name>A0A927M3Q2_9ACTN</name>
<keyword evidence="2" id="KW-1185">Reference proteome</keyword>
<dbReference type="AlphaFoldDB" id="A0A927M3Q2"/>
<protein>
    <submittedName>
        <fullName evidence="1">Uncharacterized protein</fullName>
    </submittedName>
</protein>
<reference evidence="1" key="1">
    <citation type="submission" date="2020-10" db="EMBL/GenBank/DDBJ databases">
        <title>Sequencing the genomes of 1000 actinobacteria strains.</title>
        <authorList>
            <person name="Klenk H.-P."/>
        </authorList>
    </citation>
    <scope>NUCLEOTIDE SEQUENCE</scope>
    <source>
        <strain evidence="1">DSM 46832</strain>
    </source>
</reference>
<evidence type="ECO:0000313" key="2">
    <source>
        <dbReference type="Proteomes" id="UP000649753"/>
    </source>
</evidence>
<dbReference type="Proteomes" id="UP000649753">
    <property type="component" value="Unassembled WGS sequence"/>
</dbReference>
<comment type="caution">
    <text evidence="1">The sequence shown here is derived from an EMBL/GenBank/DDBJ whole genome shotgun (WGS) entry which is preliminary data.</text>
</comment>